<organism evidence="2 3">
    <name type="scientific">Spirosoma pollinicola</name>
    <dbReference type="NCBI Taxonomy" id="2057025"/>
    <lineage>
        <taxon>Bacteria</taxon>
        <taxon>Pseudomonadati</taxon>
        <taxon>Bacteroidota</taxon>
        <taxon>Cytophagia</taxon>
        <taxon>Cytophagales</taxon>
        <taxon>Cytophagaceae</taxon>
        <taxon>Spirosoma</taxon>
    </lineage>
</organism>
<protein>
    <recommendedName>
        <fullName evidence="1">Serine aminopeptidase S33 domain-containing protein</fullName>
    </recommendedName>
</protein>
<name>A0A2K8YTP4_9BACT</name>
<sequence length="285" mass="32396">MKTIVLLLTAAFNNRPMRLYHFLFFCLLALTTKAYKPEPEYWTRPDSLGLTYVEKRLITPDKAQLLSWFLPTSSLKPLKKTLIIAYAATGNMANCVYYANEFLKAGFDVVLFDYRGFGHSSPFEIDPKRLYYTEFVTDFQTAIKAAKTQFPTNKVGVLSFSLSTLLATLAYQQESFDFMIGEGYVRDPIAVVAYWKRVADRELTLPTGVEAYPNATRKLKCPLLLLAGTNDEITPLSTSQAVAAQRPNRSLLTYEGDHLQGTTVWKERVFADGYVRRIKEFAEKI</sequence>
<dbReference type="InterPro" id="IPR029058">
    <property type="entry name" value="AB_hydrolase_fold"/>
</dbReference>
<proteinExistence type="predicted"/>
<keyword evidence="3" id="KW-1185">Reference proteome</keyword>
<dbReference type="InterPro" id="IPR022742">
    <property type="entry name" value="Hydrolase_4"/>
</dbReference>
<dbReference type="AlphaFoldDB" id="A0A2K8YTP4"/>
<accession>A0A2K8YTP4</accession>
<dbReference type="Pfam" id="PF12146">
    <property type="entry name" value="Hydrolase_4"/>
    <property type="match status" value="1"/>
</dbReference>
<evidence type="ECO:0000313" key="3">
    <source>
        <dbReference type="Proteomes" id="UP000232883"/>
    </source>
</evidence>
<evidence type="ECO:0000313" key="2">
    <source>
        <dbReference type="EMBL" id="AUD01012.1"/>
    </source>
</evidence>
<dbReference type="KEGG" id="spir:CWM47_03750"/>
<reference evidence="2 3" key="1">
    <citation type="submission" date="2017-11" db="EMBL/GenBank/DDBJ databases">
        <title>Taxonomic description and genome sequences of Spirosoma HA7 sp. nov., isolated from pollen microhabitat of Corylus avellana.</title>
        <authorList>
            <person name="Ambika Manirajan B."/>
            <person name="Suarez C."/>
            <person name="Ratering S."/>
            <person name="Geissler-Plaum R."/>
            <person name="Cardinale M."/>
            <person name="Sylvia S."/>
        </authorList>
    </citation>
    <scope>NUCLEOTIDE SEQUENCE [LARGE SCALE GENOMIC DNA]</scope>
    <source>
        <strain evidence="2 3">HA7</strain>
    </source>
</reference>
<dbReference type="SUPFAM" id="SSF53474">
    <property type="entry name" value="alpha/beta-Hydrolases"/>
    <property type="match status" value="1"/>
</dbReference>
<evidence type="ECO:0000259" key="1">
    <source>
        <dbReference type="Pfam" id="PF12146"/>
    </source>
</evidence>
<gene>
    <name evidence="2" type="ORF">CWM47_03750</name>
</gene>
<dbReference type="Proteomes" id="UP000232883">
    <property type="component" value="Chromosome"/>
</dbReference>
<dbReference type="EMBL" id="CP025096">
    <property type="protein sequence ID" value="AUD01012.1"/>
    <property type="molecule type" value="Genomic_DNA"/>
</dbReference>
<dbReference type="RefSeq" id="WP_100986435.1">
    <property type="nucleotide sequence ID" value="NZ_CP025096.1"/>
</dbReference>
<feature type="domain" description="Serine aminopeptidase S33" evidence="1">
    <location>
        <begin position="96"/>
        <end position="174"/>
    </location>
</feature>
<dbReference type="OrthoDB" id="9777090at2"/>
<dbReference type="Gene3D" id="3.40.50.1820">
    <property type="entry name" value="alpha/beta hydrolase"/>
    <property type="match status" value="1"/>
</dbReference>